<keyword evidence="7" id="KW-0479">Metal-binding</keyword>
<evidence type="ECO:0000256" key="6">
    <source>
        <dbReference type="ARBA" id="ARBA00022692"/>
    </source>
</evidence>
<evidence type="ECO:0000256" key="13">
    <source>
        <dbReference type="ARBA" id="ARBA00022989"/>
    </source>
</evidence>
<evidence type="ECO:0000256" key="11">
    <source>
        <dbReference type="ARBA" id="ARBA00022837"/>
    </source>
</evidence>
<dbReference type="GO" id="GO:0005886">
    <property type="term" value="C:plasma membrane"/>
    <property type="evidence" value="ECO:0007669"/>
    <property type="project" value="UniProtKB-SubCell"/>
</dbReference>
<comment type="function">
    <text evidence="22">Cell-surface glycoprotein having a role in immunoadhesion. Mediates in the adhesion of blood neutrophils in cytokine-activated endothelium through interaction with SELPLG/PSGL1. May have a role in capillary morphogenesis.</text>
</comment>
<proteinExistence type="inferred from homology"/>
<dbReference type="InterPro" id="IPR050350">
    <property type="entry name" value="Compl-Cell_Adhes-Reg"/>
</dbReference>
<evidence type="ECO:0000256" key="9">
    <source>
        <dbReference type="ARBA" id="ARBA00022734"/>
    </source>
</evidence>
<evidence type="ECO:0000256" key="23">
    <source>
        <dbReference type="PROSITE-ProRule" id="PRU00076"/>
    </source>
</evidence>
<evidence type="ECO:0000313" key="30">
    <source>
        <dbReference type="Proteomes" id="UP000028990"/>
    </source>
</evidence>
<feature type="disulfide bond" evidence="24">
    <location>
        <begin position="261"/>
        <end position="288"/>
    </location>
</feature>
<keyword evidence="9 29" id="KW-0430">Lectin</keyword>
<dbReference type="FunFam" id="2.10.25.10:FF:000176">
    <property type="entry name" value="Selectin P"/>
    <property type="match status" value="1"/>
</dbReference>
<feature type="domain" description="Sushi" evidence="28">
    <location>
        <begin position="304"/>
        <end position="353"/>
    </location>
</feature>
<comment type="similarity">
    <text evidence="2">Belongs to the selectin/LECAM family.</text>
</comment>
<comment type="subunit">
    <text evidence="17">Interacts with SELPLG/PSGL1 and PODXL2 through the sialyl Lewis X epitope. SELPLG sulfation appears not to be required for this interaction.</text>
</comment>
<keyword evidence="6 25" id="KW-0812">Transmembrane</keyword>
<evidence type="ECO:0000256" key="21">
    <source>
        <dbReference type="ARBA" id="ARBA00043124"/>
    </source>
</evidence>
<dbReference type="PROSITE" id="PS00022">
    <property type="entry name" value="EGF_1"/>
    <property type="match status" value="1"/>
</dbReference>
<dbReference type="EMBL" id="KN122647">
    <property type="protein sequence ID" value="KFO29135.1"/>
    <property type="molecule type" value="Genomic_DNA"/>
</dbReference>
<evidence type="ECO:0000256" key="14">
    <source>
        <dbReference type="ARBA" id="ARBA00023136"/>
    </source>
</evidence>
<feature type="domain" description="Sushi" evidence="28">
    <location>
        <begin position="415"/>
        <end position="473"/>
    </location>
</feature>
<feature type="domain" description="Sushi" evidence="28">
    <location>
        <begin position="167"/>
        <end position="228"/>
    </location>
</feature>
<dbReference type="PROSITE" id="PS00615">
    <property type="entry name" value="C_TYPE_LECTIN_1"/>
    <property type="match status" value="2"/>
</dbReference>
<dbReference type="Pfam" id="PF00008">
    <property type="entry name" value="EGF"/>
    <property type="match status" value="1"/>
</dbReference>
<dbReference type="Gene3D" id="2.10.70.10">
    <property type="entry name" value="Complement Module, domain 1"/>
    <property type="match status" value="7"/>
</dbReference>
<dbReference type="InterPro" id="IPR016186">
    <property type="entry name" value="C-type_lectin-like/link_sf"/>
</dbReference>
<reference evidence="29 30" key="1">
    <citation type="submission" date="2013-11" db="EMBL/GenBank/DDBJ databases">
        <title>The Damaraland mole rat (Fukomys damarensis) genome and evolution of African mole rats.</title>
        <authorList>
            <person name="Gladyshev V.N."/>
            <person name="Fang X."/>
        </authorList>
    </citation>
    <scope>NUCLEOTIDE SEQUENCE [LARGE SCALE GENOMIC DNA]</scope>
    <source>
        <tissue evidence="29">Liver</tissue>
    </source>
</reference>
<dbReference type="PANTHER" id="PTHR19325">
    <property type="entry name" value="COMPLEMENT COMPONENT-RELATED SUSHI DOMAIN-CONTAINING"/>
    <property type="match status" value="1"/>
</dbReference>
<dbReference type="AlphaFoldDB" id="A0A091DFV2"/>
<dbReference type="PROSITE" id="PS50026">
    <property type="entry name" value="EGF_3"/>
    <property type="match status" value="1"/>
</dbReference>
<accession>A0A091DFV2</accession>
<keyword evidence="16" id="KW-0325">Glycoprotein</keyword>
<evidence type="ECO:0000256" key="12">
    <source>
        <dbReference type="ARBA" id="ARBA00022889"/>
    </source>
</evidence>
<keyword evidence="13 25" id="KW-1133">Transmembrane helix</keyword>
<dbReference type="SMART" id="SM00181">
    <property type="entry name" value="EGF"/>
    <property type="match status" value="1"/>
</dbReference>
<keyword evidence="4 23" id="KW-0245">EGF-like domain</keyword>
<feature type="disulfide bond" evidence="24">
    <location>
        <begin position="734"/>
        <end position="761"/>
    </location>
</feature>
<evidence type="ECO:0000256" key="15">
    <source>
        <dbReference type="ARBA" id="ARBA00023157"/>
    </source>
</evidence>
<feature type="transmembrane region" description="Helical" evidence="25">
    <location>
        <begin position="841"/>
        <end position="862"/>
    </location>
</feature>
<evidence type="ECO:0000256" key="18">
    <source>
        <dbReference type="ARBA" id="ARBA00040812"/>
    </source>
</evidence>
<evidence type="ECO:0000256" key="2">
    <source>
        <dbReference type="ARBA" id="ARBA00007360"/>
    </source>
</evidence>
<evidence type="ECO:0000256" key="10">
    <source>
        <dbReference type="ARBA" id="ARBA00022737"/>
    </source>
</evidence>
<dbReference type="PANTHER" id="PTHR19325:SF493">
    <property type="entry name" value="E-SELECTIN"/>
    <property type="match status" value="1"/>
</dbReference>
<dbReference type="PROSITE" id="PS50923">
    <property type="entry name" value="SUSHI"/>
    <property type="match status" value="7"/>
</dbReference>
<dbReference type="Proteomes" id="UP000028990">
    <property type="component" value="Unassembled WGS sequence"/>
</dbReference>
<dbReference type="SUPFAM" id="SSF56436">
    <property type="entry name" value="C-type lectin-like"/>
    <property type="match status" value="2"/>
</dbReference>
<dbReference type="InterPro" id="IPR001304">
    <property type="entry name" value="C-type_lectin-like"/>
</dbReference>
<evidence type="ECO:0000256" key="16">
    <source>
        <dbReference type="ARBA" id="ARBA00023180"/>
    </source>
</evidence>
<evidence type="ECO:0000256" key="5">
    <source>
        <dbReference type="ARBA" id="ARBA00022659"/>
    </source>
</evidence>
<sequence>MTYEEARAYCQQKYTHLVAIQNKEEIEYLNSRMSYSKSYYWIGIRKVNNVWVWEGTQKPLTEEAKNWAPGEPNNKQRDEDCVEIYIKREKDPGMWNDEPCSKKKLALCYTEGHVINTVTTMLIRNVISAAACTNKSCSGHGECIETIENYNCKCFPGFHGLRCEQVVTCTAWEEPRHGSLDCTEPFGSFSYNSSCSVICERGYQPTSKQTAQCMSSGGWSAPEPACEVVECDALTKPANGSMDCFQSPERFPWNTTCAFHCEEGFELIGAQTLQCTSSGTWDNEKPTCKAFQCKPLSRPEQGYMNCLPSALGGLRSGSSCEFSCEQGFLLQGPRRLQCGPTGEWDREMPTCEAVTCDVPHQPLNSVMKYTQHSTGKFIYKSSCAFHCKEGFDLHGSTQLECTSQGQWTQEVPSLVQCSRLEVPGKINMSCRGEPVFGTVCKFACPEGWTLNGSAALTCAATGQWSELPPTCEAPMVSNTPLAVGLSAAGTSLLTLTSFLFWLLKNFRKKVAAKALNHMETTRSLLTSFEFKRNSYLLVKSIGNQPTSDQMLQSTGPTIQDLAESMKMNHGQDFLAHHGTDCWTYHYSAKPMKWEDARKFCQENYTDLVAIQNKGEIEYLGKTLPFSRSYYWIGIRKIGNTWTWVGTNKPLTKEAENWGAGEPNNKKSKEDCVEIYIKRSQDSGKWNDDACHKRKAALCYTVVQCAPLEAPELGTMDCIHPLGEFNFSSQCTFNCSKGTNLIGMEETTCGPFGNWSSLEPTCQAIPCEPLTAPDLGTMECSHPLANFSFTSVCTFDCSEGTELIGEKKTTCGPVGTWSNHSPICQKSDQSFSMIKEGDYNPLFIPVAVMVTAFSGLAFIIWLARRLRKTWMTHTNESTLCEKKILEMLQNHRKMTSNPPMKSLHGAVSYITDDACVSFSVAERVLSQ</sequence>
<dbReference type="Pfam" id="PF00084">
    <property type="entry name" value="Sushi"/>
    <property type="match status" value="7"/>
</dbReference>
<evidence type="ECO:0000256" key="22">
    <source>
        <dbReference type="ARBA" id="ARBA00045695"/>
    </source>
</evidence>
<dbReference type="InterPro" id="IPR000742">
    <property type="entry name" value="EGF"/>
</dbReference>
<evidence type="ECO:0000256" key="7">
    <source>
        <dbReference type="ARBA" id="ARBA00022723"/>
    </source>
</evidence>
<protein>
    <recommendedName>
        <fullName evidence="18">E-selectin</fullName>
    </recommendedName>
    <alternativeName>
        <fullName evidence="19">CD62 antigen-like family member E</fullName>
    </alternativeName>
    <alternativeName>
        <fullName evidence="20">Endothelial leukocyte adhesion molecule 1</fullName>
    </alternativeName>
    <alternativeName>
        <fullName evidence="21">Leukocyte-endothelial cell adhesion molecule 2</fullName>
    </alternativeName>
</protein>
<keyword evidence="10" id="KW-0677">Repeat</keyword>
<evidence type="ECO:0000256" key="25">
    <source>
        <dbReference type="SAM" id="Phobius"/>
    </source>
</evidence>
<dbReference type="InterPro" id="IPR016187">
    <property type="entry name" value="CTDL_fold"/>
</dbReference>
<dbReference type="SMART" id="SM00034">
    <property type="entry name" value="CLECT"/>
    <property type="match status" value="2"/>
</dbReference>
<dbReference type="GO" id="GO:0046872">
    <property type="term" value="F:metal ion binding"/>
    <property type="evidence" value="ECO:0007669"/>
    <property type="project" value="UniProtKB-KW"/>
</dbReference>
<evidence type="ECO:0000256" key="1">
    <source>
        <dbReference type="ARBA" id="ARBA00004251"/>
    </source>
</evidence>
<dbReference type="Gene3D" id="3.10.100.10">
    <property type="entry name" value="Mannose-Binding Protein A, subunit A"/>
    <property type="match status" value="2"/>
</dbReference>
<evidence type="ECO:0000256" key="17">
    <source>
        <dbReference type="ARBA" id="ARBA00038738"/>
    </source>
</evidence>
<feature type="domain" description="EGF-like" evidence="26">
    <location>
        <begin position="128"/>
        <end position="164"/>
    </location>
</feature>
<dbReference type="GO" id="GO:0030246">
    <property type="term" value="F:carbohydrate binding"/>
    <property type="evidence" value="ECO:0007669"/>
    <property type="project" value="UniProtKB-KW"/>
</dbReference>
<dbReference type="InterPro" id="IPR035976">
    <property type="entry name" value="Sushi/SCR/CCP_sf"/>
</dbReference>
<dbReference type="SUPFAM" id="SSF57196">
    <property type="entry name" value="EGF/Laminin"/>
    <property type="match status" value="1"/>
</dbReference>
<dbReference type="CDD" id="cd03592">
    <property type="entry name" value="CLECT_selectins_like"/>
    <property type="match status" value="2"/>
</dbReference>
<dbReference type="FunFam" id="3.10.100.10:FF:000007">
    <property type="entry name" value="L-selectin"/>
    <property type="match status" value="2"/>
</dbReference>
<dbReference type="InterPro" id="IPR018378">
    <property type="entry name" value="C-type_lectin_CS"/>
</dbReference>
<gene>
    <name evidence="29" type="ORF">H920_09505</name>
</gene>
<organism evidence="29 30">
    <name type="scientific">Fukomys damarensis</name>
    <name type="common">Damaraland mole rat</name>
    <name type="synonym">Cryptomys damarensis</name>
    <dbReference type="NCBI Taxonomy" id="885580"/>
    <lineage>
        <taxon>Eukaryota</taxon>
        <taxon>Metazoa</taxon>
        <taxon>Chordata</taxon>
        <taxon>Craniata</taxon>
        <taxon>Vertebrata</taxon>
        <taxon>Euteleostomi</taxon>
        <taxon>Mammalia</taxon>
        <taxon>Eutheria</taxon>
        <taxon>Euarchontoglires</taxon>
        <taxon>Glires</taxon>
        <taxon>Rodentia</taxon>
        <taxon>Hystricomorpha</taxon>
        <taxon>Bathyergidae</taxon>
        <taxon>Fukomys</taxon>
    </lineage>
</organism>
<evidence type="ECO:0000256" key="19">
    <source>
        <dbReference type="ARBA" id="ARBA00041401"/>
    </source>
</evidence>
<keyword evidence="14 25" id="KW-0472">Membrane</keyword>
<feature type="domain" description="Sushi" evidence="28">
    <location>
        <begin position="702"/>
        <end position="763"/>
    </location>
</feature>
<feature type="domain" description="Sushi" evidence="28">
    <location>
        <begin position="354"/>
        <end position="414"/>
    </location>
</feature>
<dbReference type="GO" id="GO:0007155">
    <property type="term" value="P:cell adhesion"/>
    <property type="evidence" value="ECO:0007669"/>
    <property type="project" value="UniProtKB-KW"/>
</dbReference>
<feature type="disulfide bond" evidence="23">
    <location>
        <begin position="154"/>
        <end position="163"/>
    </location>
</feature>
<dbReference type="STRING" id="885580.ENSFDAP00000010253"/>
<keyword evidence="11" id="KW-0106">Calcium</keyword>
<dbReference type="CDD" id="cd00054">
    <property type="entry name" value="EGF_CA"/>
    <property type="match status" value="1"/>
</dbReference>
<dbReference type="PROSITE" id="PS01186">
    <property type="entry name" value="EGF_2"/>
    <property type="match status" value="1"/>
</dbReference>
<keyword evidence="5 24" id="KW-0768">Sushi</keyword>
<evidence type="ECO:0000256" key="20">
    <source>
        <dbReference type="ARBA" id="ARBA00042113"/>
    </source>
</evidence>
<keyword evidence="12" id="KW-0130">Cell adhesion</keyword>
<keyword evidence="15 23" id="KW-1015">Disulfide bond</keyword>
<evidence type="ECO:0000256" key="4">
    <source>
        <dbReference type="ARBA" id="ARBA00022536"/>
    </source>
</evidence>
<dbReference type="SUPFAM" id="SSF57535">
    <property type="entry name" value="Complement control module/SCR domain"/>
    <property type="match status" value="7"/>
</dbReference>
<dbReference type="PROSITE" id="PS50041">
    <property type="entry name" value="C_TYPE_LECTIN_2"/>
    <property type="match status" value="2"/>
</dbReference>
<evidence type="ECO:0000313" key="29">
    <source>
        <dbReference type="EMBL" id="KFO29135.1"/>
    </source>
</evidence>
<comment type="subcellular location">
    <subcellularLocation>
        <location evidence="1">Cell membrane</location>
        <topology evidence="1">Single-pass type I membrane protein</topology>
    </subcellularLocation>
</comment>
<feature type="domain" description="Sushi" evidence="28">
    <location>
        <begin position="764"/>
        <end position="825"/>
    </location>
</feature>
<dbReference type="InterPro" id="IPR033991">
    <property type="entry name" value="Selectin_CTLD"/>
</dbReference>
<evidence type="ECO:0000259" key="28">
    <source>
        <dbReference type="PROSITE" id="PS50923"/>
    </source>
</evidence>
<dbReference type="Pfam" id="PF00059">
    <property type="entry name" value="Lectin_C"/>
    <property type="match status" value="2"/>
</dbReference>
<dbReference type="PRINTS" id="PR00343">
    <property type="entry name" value="SELECTIN"/>
</dbReference>
<evidence type="ECO:0000256" key="24">
    <source>
        <dbReference type="PROSITE-ProRule" id="PRU00302"/>
    </source>
</evidence>
<feature type="disulfide bond" evidence="24">
    <location>
        <begin position="324"/>
        <end position="351"/>
    </location>
</feature>
<evidence type="ECO:0000259" key="26">
    <source>
        <dbReference type="PROSITE" id="PS50026"/>
    </source>
</evidence>
<dbReference type="Gene3D" id="2.10.25.10">
    <property type="entry name" value="Laminin"/>
    <property type="match status" value="1"/>
</dbReference>
<feature type="disulfide bond" evidence="24">
    <location>
        <begin position="199"/>
        <end position="226"/>
    </location>
</feature>
<feature type="disulfide bond" evidence="24">
    <location>
        <begin position="796"/>
        <end position="823"/>
    </location>
</feature>
<dbReference type="InterPro" id="IPR002396">
    <property type="entry name" value="Selectin_superfamily"/>
</dbReference>
<name>A0A091DFV2_FUKDA</name>
<evidence type="ECO:0000256" key="3">
    <source>
        <dbReference type="ARBA" id="ARBA00022475"/>
    </source>
</evidence>
<dbReference type="FunFam" id="2.10.70.10:FF:000001">
    <property type="entry name" value="Selectin P"/>
    <property type="match status" value="6"/>
</dbReference>
<feature type="domain" description="Sushi" evidence="28">
    <location>
        <begin position="229"/>
        <end position="290"/>
    </location>
</feature>
<keyword evidence="3" id="KW-1003">Cell membrane</keyword>
<dbReference type="SMART" id="SM00032">
    <property type="entry name" value="CCP"/>
    <property type="match status" value="7"/>
</dbReference>
<keyword evidence="8" id="KW-0732">Signal</keyword>
<feature type="disulfide bond" evidence="24">
    <location>
        <begin position="444"/>
        <end position="471"/>
    </location>
</feature>
<dbReference type="CDD" id="cd00033">
    <property type="entry name" value="CCP"/>
    <property type="match status" value="7"/>
</dbReference>
<evidence type="ECO:0000259" key="27">
    <source>
        <dbReference type="PROSITE" id="PS50041"/>
    </source>
</evidence>
<evidence type="ECO:0000256" key="8">
    <source>
        <dbReference type="ARBA" id="ARBA00022729"/>
    </source>
</evidence>
<comment type="caution">
    <text evidence="23">Lacks conserved residue(s) required for the propagation of feature annotation.</text>
</comment>
<keyword evidence="30" id="KW-1185">Reference proteome</keyword>
<dbReference type="InterPro" id="IPR000436">
    <property type="entry name" value="Sushi_SCR_CCP_dom"/>
</dbReference>
<feature type="domain" description="C-type lectin" evidence="27">
    <location>
        <begin position="1"/>
        <end position="109"/>
    </location>
</feature>
<feature type="domain" description="C-type lectin" evidence="27">
    <location>
        <begin position="577"/>
        <end position="699"/>
    </location>
</feature>